<feature type="compositionally biased region" description="Basic residues" evidence="1">
    <location>
        <begin position="599"/>
        <end position="613"/>
    </location>
</feature>
<evidence type="ECO:0000256" key="1">
    <source>
        <dbReference type="SAM" id="MobiDB-lite"/>
    </source>
</evidence>
<dbReference type="EMBL" id="KI546089">
    <property type="protein sequence ID" value="EST45830.1"/>
    <property type="molecule type" value="Genomic_DNA"/>
</dbReference>
<dbReference type="EMBL" id="AUWU02000002">
    <property type="protein sequence ID" value="KAH0576441.1"/>
    <property type="molecule type" value="Genomic_DNA"/>
</dbReference>
<dbReference type="VEuPathDB" id="GiardiaDB:SS50377_22005"/>
<gene>
    <name evidence="2" type="ORF">SS50377_14405</name>
    <name evidence="3" type="ORF">SS50377_22005</name>
</gene>
<keyword evidence="4" id="KW-1185">Reference proteome</keyword>
<dbReference type="SUPFAM" id="SSF52058">
    <property type="entry name" value="L domain-like"/>
    <property type="match status" value="1"/>
</dbReference>
<evidence type="ECO:0000313" key="3">
    <source>
        <dbReference type="EMBL" id="KAH0576441.1"/>
    </source>
</evidence>
<reference evidence="2 3" key="1">
    <citation type="journal article" date="2014" name="PLoS Genet.">
        <title>The Genome of Spironucleus salmonicida Highlights a Fish Pathogen Adapted to Fluctuating Environments.</title>
        <authorList>
            <person name="Xu F."/>
            <person name="Jerlstrom-Hultqvist J."/>
            <person name="Einarsson E."/>
            <person name="Astvaldsson A."/>
            <person name="Svard S.G."/>
            <person name="Andersson J.O."/>
        </authorList>
    </citation>
    <scope>NUCLEOTIDE SEQUENCE</scope>
    <source>
        <strain evidence="3">ATCC 50377</strain>
    </source>
</reference>
<feature type="region of interest" description="Disordered" evidence="1">
    <location>
        <begin position="468"/>
        <end position="493"/>
    </location>
</feature>
<sequence>MGIWKDVIRNQQKLNNVKQLPRQIESLLEQSAIRFSTCYTTPNVLQMLQRAIHEAPTSIAELSIEFQSSIYQDKFIQFQSIFSQSSKFYDLINYANQPILHQLLPKSQFYGTPFPKIIEKSSETHLAKLVETLQVKIPAMENLKILSLFNAPPGLLDQLDIPSSLEVLILDNLAPLPLPKILKQLPNLQKLLVLSISNTNLAGIKTDFIQFLQNNANVYAQSYSTALNKHYGPCARHTAEHELRTCYSDAEKATFKHRFGCQGVEYLAIQSCQVSKSFGDSIVDIIVKDQALQVIDLRENDVDLIMKRRAECENENLEWQKYLKTSMSSVMARHAPSQLIRKIQQESLDEAEKYELEEVKSHFLCRILQQNSTIRKIILSQNISECLRQYVQLKCQVNQQQLDLAINEVTKSTDFYENQKVQQEYFVLSAMKSVRFLLVSLNQKIVEKVEKESKKKICKDDKLVDNIRKTKAKSPGKPQKNTSLKKGSSLKKTDKIVKSKKLVSESNTGITSQASTTQCSVDANSTRYSTTTMGTVRSKTSTVSRLKQRKVSGSTFRVDSTIMSNSSTMKRSNTPTSDNNSIVSEATIQSGLSSQLTRKSSKSSRSQLRKKKSVLQDNVRKSSQEFSEQSNLKLKELMKPFKPEEESQQSKQSVVIDNDQLKQKIVDLVYELLMFNCDGDKSRARQIFLQNQKRLMEYVGKLMIDVEKGGLTMDGVRSQLFAFLENAIL</sequence>
<feature type="region of interest" description="Disordered" evidence="1">
    <location>
        <begin position="533"/>
        <end position="629"/>
    </location>
</feature>
<accession>V6LMG8</accession>
<protein>
    <submittedName>
        <fullName evidence="2">Uncharacterized protein</fullName>
    </submittedName>
</protein>
<evidence type="ECO:0000313" key="2">
    <source>
        <dbReference type="EMBL" id="EST45830.1"/>
    </source>
</evidence>
<name>V6LMG8_9EUKA</name>
<dbReference type="Proteomes" id="UP000018208">
    <property type="component" value="Unassembled WGS sequence"/>
</dbReference>
<feature type="compositionally biased region" description="Polar residues" evidence="1">
    <location>
        <begin position="533"/>
        <end position="591"/>
    </location>
</feature>
<organism evidence="2">
    <name type="scientific">Spironucleus salmonicida</name>
    <dbReference type="NCBI Taxonomy" id="348837"/>
    <lineage>
        <taxon>Eukaryota</taxon>
        <taxon>Metamonada</taxon>
        <taxon>Diplomonadida</taxon>
        <taxon>Hexamitidae</taxon>
        <taxon>Hexamitinae</taxon>
        <taxon>Spironucleus</taxon>
    </lineage>
</organism>
<evidence type="ECO:0000313" key="4">
    <source>
        <dbReference type="Proteomes" id="UP000018208"/>
    </source>
</evidence>
<proteinExistence type="predicted"/>
<reference evidence="3" key="2">
    <citation type="submission" date="2020-12" db="EMBL/GenBank/DDBJ databases">
        <title>New Spironucleus salmonicida genome in near-complete chromosomes.</title>
        <authorList>
            <person name="Xu F."/>
            <person name="Kurt Z."/>
            <person name="Jimenez-Gonzalez A."/>
            <person name="Astvaldsson A."/>
            <person name="Andersson J.O."/>
            <person name="Svard S.G."/>
        </authorList>
    </citation>
    <scope>NUCLEOTIDE SEQUENCE</scope>
    <source>
        <strain evidence="3">ATCC 50377</strain>
    </source>
</reference>
<dbReference type="AlphaFoldDB" id="V6LMG8"/>